<dbReference type="Proteomes" id="UP001143856">
    <property type="component" value="Unassembled WGS sequence"/>
</dbReference>
<proteinExistence type="predicted"/>
<name>A0ACC1NYU0_9PEZI</name>
<sequence length="514" mass="55447">MKSASVFGNEAHSQPVFSSHMSPYFHHVDANFPVSQGSGRLYPPRGLSRSPMAIASPMGSLTSLQLQQPHPFFGQGTAAMGFLPSPSPQYLRHLGSQEPIIPLRTAFSSAGNAHPNDRPIALRELEQDRPHSVPSHYTHTPGNIISHPTQEIPGPTSVVPISSQSLTEFNDPEGGTPVEGDKNTPGGSLPEPNITGNLGFEDDRVPPKRTLPFPTTKQIKAQTESSGEQLKTVKIKSPSLKLAPTAVQKAKQAKTKKTTSPPKRKKRPQHLSDALTDDRKTSKRPTKIRLVTKHADNKEKNPQVEHSTSVAQENKKASQESQPSQLPQKNSQGHSISNSLSTNVAVVDTSVAHAGSSSGKEPPQPHSVTINEDTETQVGLAMPSVDPGHTSTTLASSLLRGRQDRSAVGTLGKRSASQVTTVSATSTRPSHTTEDEDLPESKDSLNPMSLIDETMVLERDISDIVSTRLREGNRRCLGAMCGEILIKMAVKDETLCDRICSILKSGNEVLRQDA</sequence>
<keyword evidence="2" id="KW-1185">Reference proteome</keyword>
<comment type="caution">
    <text evidence="1">The sequence shown here is derived from an EMBL/GenBank/DDBJ whole genome shotgun (WGS) entry which is preliminary data.</text>
</comment>
<reference evidence="1" key="1">
    <citation type="submission" date="2022-10" db="EMBL/GenBank/DDBJ databases">
        <title>Genome Sequence of Xylaria curta.</title>
        <authorList>
            <person name="Buettner E."/>
        </authorList>
    </citation>
    <scope>NUCLEOTIDE SEQUENCE</scope>
    <source>
        <strain evidence="1">Babe10</strain>
    </source>
</reference>
<evidence type="ECO:0000313" key="2">
    <source>
        <dbReference type="Proteomes" id="UP001143856"/>
    </source>
</evidence>
<evidence type="ECO:0000313" key="1">
    <source>
        <dbReference type="EMBL" id="KAJ2984518.1"/>
    </source>
</evidence>
<dbReference type="EMBL" id="JAPDGR010001279">
    <property type="protein sequence ID" value="KAJ2984518.1"/>
    <property type="molecule type" value="Genomic_DNA"/>
</dbReference>
<organism evidence="1 2">
    <name type="scientific">Xylaria curta</name>
    <dbReference type="NCBI Taxonomy" id="42375"/>
    <lineage>
        <taxon>Eukaryota</taxon>
        <taxon>Fungi</taxon>
        <taxon>Dikarya</taxon>
        <taxon>Ascomycota</taxon>
        <taxon>Pezizomycotina</taxon>
        <taxon>Sordariomycetes</taxon>
        <taxon>Xylariomycetidae</taxon>
        <taxon>Xylariales</taxon>
        <taxon>Xylariaceae</taxon>
        <taxon>Xylaria</taxon>
    </lineage>
</organism>
<gene>
    <name evidence="1" type="ORF">NUW58_g6017</name>
</gene>
<accession>A0ACC1NYU0</accession>
<protein>
    <submittedName>
        <fullName evidence="1">Uncharacterized protein</fullName>
    </submittedName>
</protein>